<evidence type="ECO:0000256" key="5">
    <source>
        <dbReference type="ARBA" id="ARBA00023125"/>
    </source>
</evidence>
<keyword evidence="1 7" id="KW-0597">Phosphoprotein</keyword>
<keyword evidence="5 7" id="KW-0238">DNA-binding</keyword>
<dbReference type="CDD" id="cd00009">
    <property type="entry name" value="AAA"/>
    <property type="match status" value="1"/>
</dbReference>
<dbReference type="EMBL" id="CP002886">
    <property type="protein sequence ID" value="AEW74952.1"/>
    <property type="molecule type" value="Genomic_DNA"/>
</dbReference>
<keyword evidence="2 7" id="KW-0547">Nucleotide-binding</keyword>
<evidence type="ECO:0000313" key="10">
    <source>
        <dbReference type="Proteomes" id="UP000007838"/>
    </source>
</evidence>
<dbReference type="Gene3D" id="1.10.10.60">
    <property type="entry name" value="Homeodomain-like"/>
    <property type="match status" value="1"/>
</dbReference>
<dbReference type="HOGENOM" id="CLU_000445_125_0_6"/>
<evidence type="ECO:0000256" key="7">
    <source>
        <dbReference type="HAMAP-Rule" id="MF_01314"/>
    </source>
</evidence>
<comment type="pathway">
    <text evidence="7">Nitrogen metabolism; nitric oxide reduction.</text>
</comment>
<keyword evidence="6 7" id="KW-0804">Transcription</keyword>
<proteinExistence type="inferred from homology"/>
<dbReference type="InterPro" id="IPR023944">
    <property type="entry name" value="NorR"/>
</dbReference>
<dbReference type="Pfam" id="PF01590">
    <property type="entry name" value="GAF"/>
    <property type="match status" value="1"/>
</dbReference>
<dbReference type="PROSITE" id="PS50045">
    <property type="entry name" value="SIGMA54_INTERACT_4"/>
    <property type="match status" value="1"/>
</dbReference>
<dbReference type="HAMAP" id="MF_01314">
    <property type="entry name" value="NorR"/>
    <property type="match status" value="1"/>
</dbReference>
<dbReference type="InterPro" id="IPR025943">
    <property type="entry name" value="Sigma_54_int_dom_ATP-bd_2"/>
</dbReference>
<dbReference type="InterPro" id="IPR025662">
    <property type="entry name" value="Sigma_54_int_dom_ATP-bd_1"/>
</dbReference>
<gene>
    <name evidence="7 9" type="primary">norR</name>
    <name evidence="9" type="ORF">EcWSU1_03524</name>
</gene>
<dbReference type="PROSITE" id="PS00675">
    <property type="entry name" value="SIGMA54_INTERACT_1"/>
    <property type="match status" value="1"/>
</dbReference>
<dbReference type="PROSITE" id="PS00688">
    <property type="entry name" value="SIGMA54_INTERACT_3"/>
    <property type="match status" value="1"/>
</dbReference>
<dbReference type="PANTHER" id="PTHR32071:SF35">
    <property type="entry name" value="ANAEROBIC NITRIC OXIDE REDUCTASE TRANSCRIPTION REGULATOR NORR"/>
    <property type="match status" value="1"/>
</dbReference>
<name>G8LPM7_9ENTR</name>
<dbReference type="SMART" id="SM00065">
    <property type="entry name" value="GAF"/>
    <property type="match status" value="1"/>
</dbReference>
<dbReference type="GO" id="GO:0003700">
    <property type="term" value="F:DNA-binding transcription factor activity"/>
    <property type="evidence" value="ECO:0007669"/>
    <property type="project" value="UniProtKB-UniRule"/>
</dbReference>
<dbReference type="FunFam" id="1.10.8.60:FF:000045">
    <property type="entry name" value="Anaerobic nitric oxide reductase transcription regulator NorR"/>
    <property type="match status" value="1"/>
</dbReference>
<dbReference type="AlphaFoldDB" id="G8LPM7"/>
<dbReference type="InterPro" id="IPR003018">
    <property type="entry name" value="GAF"/>
</dbReference>
<protein>
    <recommendedName>
        <fullName evidence="7">Anaerobic nitric oxide reductase transcription regulator NorR</fullName>
    </recommendedName>
</protein>
<dbReference type="eggNOG" id="COG3604">
    <property type="taxonomic scope" value="Bacteria"/>
</dbReference>
<dbReference type="Proteomes" id="UP000007838">
    <property type="component" value="Chromosome"/>
</dbReference>
<feature type="DNA-binding region" description="H-T-H motif" evidence="7">
    <location>
        <begin position="522"/>
        <end position="541"/>
    </location>
</feature>
<dbReference type="InterPro" id="IPR025944">
    <property type="entry name" value="Sigma_54_int_dom_CS"/>
</dbReference>
<feature type="domain" description="Sigma-54 factor interaction" evidence="8">
    <location>
        <begin position="230"/>
        <end position="459"/>
    </location>
</feature>
<comment type="function">
    <text evidence="7">Required for the expression of anaerobic nitric oxide (NO) reductase, acts as a transcriptional activator for at least the norVW operon. Activation also requires sigma-54.</text>
</comment>
<feature type="modified residue" description="4-aspartylphosphate" evidence="7">
    <location>
        <position position="100"/>
    </location>
</feature>
<evidence type="ECO:0000256" key="6">
    <source>
        <dbReference type="ARBA" id="ARBA00023163"/>
    </source>
</evidence>
<keyword evidence="3 7" id="KW-0067">ATP-binding</keyword>
<dbReference type="FunFam" id="3.40.50.300:FF:000006">
    <property type="entry name" value="DNA-binding transcriptional regulator NtrC"/>
    <property type="match status" value="1"/>
</dbReference>
<dbReference type="InterPro" id="IPR009057">
    <property type="entry name" value="Homeodomain-like_sf"/>
</dbReference>
<evidence type="ECO:0000256" key="1">
    <source>
        <dbReference type="ARBA" id="ARBA00022553"/>
    </source>
</evidence>
<dbReference type="SMART" id="SM00382">
    <property type="entry name" value="AAA"/>
    <property type="match status" value="1"/>
</dbReference>
<dbReference type="Gene3D" id="3.30.450.40">
    <property type="match status" value="1"/>
</dbReference>
<evidence type="ECO:0000256" key="2">
    <source>
        <dbReference type="ARBA" id="ARBA00022741"/>
    </source>
</evidence>
<dbReference type="FunFam" id="3.30.450.40:FF:000021">
    <property type="entry name" value="Anaerobic nitric oxide reductase transcription regulator NorR"/>
    <property type="match status" value="1"/>
</dbReference>
<dbReference type="SUPFAM" id="SSF52540">
    <property type="entry name" value="P-loop containing nucleoside triphosphate hydrolases"/>
    <property type="match status" value="1"/>
</dbReference>
<dbReference type="Gene3D" id="3.40.50.300">
    <property type="entry name" value="P-loop containing nucleotide triphosphate hydrolases"/>
    <property type="match status" value="1"/>
</dbReference>
<evidence type="ECO:0000256" key="3">
    <source>
        <dbReference type="ARBA" id="ARBA00022840"/>
    </source>
</evidence>
<dbReference type="SUPFAM" id="SSF46689">
    <property type="entry name" value="Homeodomain-like"/>
    <property type="match status" value="1"/>
</dbReference>
<dbReference type="InterPro" id="IPR003593">
    <property type="entry name" value="AAA+_ATPase"/>
</dbReference>
<dbReference type="UniPathway" id="UPA00638"/>
<evidence type="ECO:0000313" key="9">
    <source>
        <dbReference type="EMBL" id="AEW74952.1"/>
    </source>
</evidence>
<dbReference type="InterPro" id="IPR002078">
    <property type="entry name" value="Sigma_54_int"/>
</dbReference>
<dbReference type="GO" id="GO:0005524">
    <property type="term" value="F:ATP binding"/>
    <property type="evidence" value="ECO:0007669"/>
    <property type="project" value="UniProtKB-UniRule"/>
</dbReference>
<evidence type="ECO:0000259" key="8">
    <source>
        <dbReference type="PROSITE" id="PS50045"/>
    </source>
</evidence>
<dbReference type="GO" id="GO:0003677">
    <property type="term" value="F:DNA binding"/>
    <property type="evidence" value="ECO:0007669"/>
    <property type="project" value="UniProtKB-KW"/>
</dbReference>
<organism evidence="9 10">
    <name type="scientific">Enterobacter ludwigii</name>
    <dbReference type="NCBI Taxonomy" id="299767"/>
    <lineage>
        <taxon>Bacteria</taxon>
        <taxon>Pseudomonadati</taxon>
        <taxon>Pseudomonadota</taxon>
        <taxon>Gammaproteobacteria</taxon>
        <taxon>Enterobacterales</taxon>
        <taxon>Enterobacteriaceae</taxon>
        <taxon>Enterobacter</taxon>
        <taxon>Enterobacter cloacae complex</taxon>
    </lineage>
</organism>
<dbReference type="Pfam" id="PF00158">
    <property type="entry name" value="Sigma54_activat"/>
    <property type="match status" value="1"/>
</dbReference>
<dbReference type="GO" id="GO:0045893">
    <property type="term" value="P:positive regulation of DNA-templated transcription"/>
    <property type="evidence" value="ECO:0007669"/>
    <property type="project" value="UniProtKB-ARBA"/>
</dbReference>
<dbReference type="PANTHER" id="PTHR32071">
    <property type="entry name" value="TRANSCRIPTIONAL REGULATORY PROTEIN"/>
    <property type="match status" value="1"/>
</dbReference>
<dbReference type="InterPro" id="IPR058031">
    <property type="entry name" value="AAA_lid_NorR"/>
</dbReference>
<dbReference type="KEGG" id="eec:EcWSU1_03524"/>
<accession>G8LPM7</accession>
<dbReference type="InterPro" id="IPR029016">
    <property type="entry name" value="GAF-like_dom_sf"/>
</dbReference>
<keyword evidence="4 7" id="KW-0805">Transcription regulation</keyword>
<dbReference type="PROSITE" id="PS00676">
    <property type="entry name" value="SIGMA54_INTERACT_2"/>
    <property type="match status" value="1"/>
</dbReference>
<sequence>MPVFHVDVFYGFLILSSVMGSQYDYLIYGHCDNMNGQNDSEAQMSFSVDVLAKIAIELQTGIGHQDRFQRLISTLRHVLACDASALLRYDARQFIPLAIDGLAQDVLGRRFSLEGHPRLETIARAGDVVRFPADSDLPDPYDGLIPGQESLKVHACIGLPLFAGQNLIGALTLDGLSPDQFDTFSDEELRLIAALAAGALNNALLIEQLESQNILPGSPSAFEPVAHTEMIGLSPGMVQLKKEIDIVAASDLNVLIFGETGTGKELVAKGIHEASPRAVNPLVYLNCAALPESVAESELFGHVKGAFTGAISNRSGKFEMADNGTLFLDEIGELSLSLQAKLLRVLQYGDIQRVGDDRSLRVNVRVLAATNRDLREEVLAGNFRADLYHRLSVFPLTVPPLRERGDDVVLLAGFFCEQCRLRMGLSRVVLSPGARAHLMRYGWPGNVRELEHAIHRAVVLARATRSGDEVVIHARHFALRDDTASFVTPATPEMAHENLRDATEAFQRQTIARALEQNNRSWAACARALEMDVANLHRLAKRLGLKG</sequence>
<dbReference type="Pfam" id="PF25601">
    <property type="entry name" value="AAA_lid_14"/>
    <property type="match status" value="1"/>
</dbReference>
<dbReference type="InterPro" id="IPR027417">
    <property type="entry name" value="P-loop_NTPase"/>
</dbReference>
<dbReference type="SUPFAM" id="SSF55781">
    <property type="entry name" value="GAF domain-like"/>
    <property type="match status" value="1"/>
</dbReference>
<dbReference type="NCBIfam" id="NF003451">
    <property type="entry name" value="PRK05022.1"/>
    <property type="match status" value="1"/>
</dbReference>
<dbReference type="Gene3D" id="1.10.8.60">
    <property type="match status" value="1"/>
</dbReference>
<evidence type="ECO:0000256" key="4">
    <source>
        <dbReference type="ARBA" id="ARBA00023015"/>
    </source>
</evidence>
<dbReference type="GO" id="GO:0000160">
    <property type="term" value="P:phosphorelay signal transduction system"/>
    <property type="evidence" value="ECO:0007669"/>
    <property type="project" value="UniProtKB-UniRule"/>
</dbReference>
<reference evidence="9 10" key="1">
    <citation type="journal article" date="2011" name="Stand. Genomic Sci.">
        <title>Complete genome of the onion pathogen Enterobacter cloacae EcWSU1.</title>
        <authorList>
            <person name="Humann J.L."/>
            <person name="Wildung M."/>
            <person name="Cheng C.H."/>
            <person name="Lee T."/>
            <person name="Stewart J.E."/>
            <person name="Drew J.C."/>
            <person name="Triplett E.W."/>
            <person name="Main D."/>
            <person name="Schroeder B.K."/>
        </authorList>
    </citation>
    <scope>NUCLEOTIDE SEQUENCE [LARGE SCALE GENOMIC DNA]</scope>
    <source>
        <strain evidence="9 10">EcWSU1</strain>
    </source>
</reference>